<dbReference type="Proteomes" id="UP000243406">
    <property type="component" value="Unassembled WGS sequence"/>
</dbReference>
<dbReference type="Gene3D" id="1.10.10.10">
    <property type="entry name" value="Winged helix-like DNA-binding domain superfamily/Winged helix DNA-binding domain"/>
    <property type="match status" value="1"/>
</dbReference>
<evidence type="ECO:0000256" key="1">
    <source>
        <dbReference type="ARBA" id="ARBA00018672"/>
    </source>
</evidence>
<proteinExistence type="predicted"/>
<feature type="domain" description="ANTAR" evidence="6">
    <location>
        <begin position="132"/>
        <end position="193"/>
    </location>
</feature>
<dbReference type="PROSITE" id="PS50110">
    <property type="entry name" value="RESPONSE_REGULATORY"/>
    <property type="match status" value="1"/>
</dbReference>
<dbReference type="InterPro" id="IPR036388">
    <property type="entry name" value="WH-like_DNA-bd_sf"/>
</dbReference>
<dbReference type="InterPro" id="IPR005561">
    <property type="entry name" value="ANTAR"/>
</dbReference>
<keyword evidence="3" id="KW-0597">Phosphoprotein</keyword>
<keyword evidence="8" id="KW-1185">Reference proteome</keyword>
<feature type="modified residue" description="4-aspartylphosphate" evidence="3">
    <location>
        <position position="61"/>
    </location>
</feature>
<dbReference type="Gene3D" id="3.40.50.2300">
    <property type="match status" value="1"/>
</dbReference>
<evidence type="ECO:0000259" key="5">
    <source>
        <dbReference type="PROSITE" id="PS50110"/>
    </source>
</evidence>
<evidence type="ECO:0000256" key="4">
    <source>
        <dbReference type="SAM" id="Coils"/>
    </source>
</evidence>
<dbReference type="Pfam" id="PF03861">
    <property type="entry name" value="ANTAR"/>
    <property type="match status" value="1"/>
</dbReference>
<dbReference type="Pfam" id="PF00072">
    <property type="entry name" value="Response_reg"/>
    <property type="match status" value="1"/>
</dbReference>
<dbReference type="PROSITE" id="PS50921">
    <property type="entry name" value="ANTAR"/>
    <property type="match status" value="1"/>
</dbReference>
<dbReference type="PANTHER" id="PTHR43367">
    <property type="match status" value="1"/>
</dbReference>
<dbReference type="PIRSF" id="PIRSF036382">
    <property type="entry name" value="RR_antiterm"/>
    <property type="match status" value="1"/>
</dbReference>
<dbReference type="SMART" id="SM01012">
    <property type="entry name" value="ANTAR"/>
    <property type="match status" value="1"/>
</dbReference>
<feature type="coiled-coil region" evidence="4">
    <location>
        <begin position="125"/>
        <end position="152"/>
    </location>
</feature>
<dbReference type="GO" id="GO:0000160">
    <property type="term" value="P:phosphorelay signal transduction system"/>
    <property type="evidence" value="ECO:0007669"/>
    <property type="project" value="InterPro"/>
</dbReference>
<sequence length="200" mass="22856">MKESSEMISKNILIAEDELITRMDIAEIIKEAQHNVVGEASDGFDCIELCRKHRPDLVIMDIKMPILDGIKASKIIMEENIAGCIVLLTAYNDKEYVEEAKKVGVMNYLIKPIDEKSIIPAIEVALSRNEEMRAMKSEVEKLEKKLEDRKIIEKAKGIIMHREKISEEEAYCMLRNMSMKKRCSLRTLAEIIVKTETVAV</sequence>
<dbReference type="InterPro" id="IPR001789">
    <property type="entry name" value="Sig_transdc_resp-reg_receiver"/>
</dbReference>
<dbReference type="InterPro" id="IPR008327">
    <property type="entry name" value="Sig_transdc_resp-reg_antiterm"/>
</dbReference>
<evidence type="ECO:0000256" key="3">
    <source>
        <dbReference type="PROSITE-ProRule" id="PRU00169"/>
    </source>
</evidence>
<protein>
    <recommendedName>
        <fullName evidence="1">Stage 0 sporulation protein A homolog</fullName>
    </recommendedName>
</protein>
<keyword evidence="4" id="KW-0175">Coiled coil</keyword>
<reference evidence="8" key="1">
    <citation type="submission" date="2017-02" db="EMBL/GenBank/DDBJ databases">
        <authorList>
            <person name="Varghese N."/>
            <person name="Submissions S."/>
        </authorList>
    </citation>
    <scope>NUCLEOTIDE SEQUENCE [LARGE SCALE GENOMIC DNA]</scope>
    <source>
        <strain evidence="8">ATCC 35199</strain>
    </source>
</reference>
<accession>A0A1T5AUN6</accession>
<dbReference type="EMBL" id="FUYN01000002">
    <property type="protein sequence ID" value="SKB38655.1"/>
    <property type="molecule type" value="Genomic_DNA"/>
</dbReference>
<feature type="domain" description="Response regulatory" evidence="5">
    <location>
        <begin position="11"/>
        <end position="126"/>
    </location>
</feature>
<dbReference type="SUPFAM" id="SSF52172">
    <property type="entry name" value="CheY-like"/>
    <property type="match status" value="1"/>
</dbReference>
<dbReference type="AlphaFoldDB" id="A0A1T5AUN6"/>
<evidence type="ECO:0000313" key="7">
    <source>
        <dbReference type="EMBL" id="SKB38655.1"/>
    </source>
</evidence>
<name>A0A1T5AUN6_9FIRM</name>
<evidence type="ECO:0000256" key="2">
    <source>
        <dbReference type="ARBA" id="ARBA00024867"/>
    </source>
</evidence>
<dbReference type="InterPro" id="IPR011006">
    <property type="entry name" value="CheY-like_superfamily"/>
</dbReference>
<evidence type="ECO:0000313" key="8">
    <source>
        <dbReference type="Proteomes" id="UP000243406"/>
    </source>
</evidence>
<organism evidence="7 8">
    <name type="scientific">Acetoanaerobium noterae</name>
    <dbReference type="NCBI Taxonomy" id="745369"/>
    <lineage>
        <taxon>Bacteria</taxon>
        <taxon>Bacillati</taxon>
        <taxon>Bacillota</taxon>
        <taxon>Clostridia</taxon>
        <taxon>Peptostreptococcales</taxon>
        <taxon>Filifactoraceae</taxon>
        <taxon>Acetoanaerobium</taxon>
    </lineage>
</organism>
<dbReference type="PANTHER" id="PTHR43367:SF1">
    <property type="entry name" value="TWO-COMPONENT RESPONSE REGULATOR-LIKE APRR6-RELATED"/>
    <property type="match status" value="1"/>
</dbReference>
<dbReference type="SMART" id="SM00448">
    <property type="entry name" value="REC"/>
    <property type="match status" value="1"/>
</dbReference>
<gene>
    <name evidence="7" type="ORF">SAMN02745120_1196</name>
</gene>
<comment type="function">
    <text evidence="2">May play the central regulatory role in sporulation. It may be an element of the effector pathway responsible for the activation of sporulation genes in response to nutritional stress. Spo0A may act in concert with spo0H (a sigma factor) to control the expression of some genes that are critical to the sporulation process.</text>
</comment>
<evidence type="ECO:0000259" key="6">
    <source>
        <dbReference type="PROSITE" id="PS50921"/>
    </source>
</evidence>
<dbReference type="RefSeq" id="WP_013360467.1">
    <property type="nucleotide sequence ID" value="NZ_FUYN01000002.1"/>
</dbReference>
<dbReference type="GO" id="GO:0003723">
    <property type="term" value="F:RNA binding"/>
    <property type="evidence" value="ECO:0007669"/>
    <property type="project" value="InterPro"/>
</dbReference>